<reference evidence="15" key="3">
    <citation type="submission" date="2020-05" db="UniProtKB">
        <authorList>
            <consortium name="EnsemblMetazoa"/>
        </authorList>
    </citation>
    <scope>IDENTIFICATION</scope>
    <source>
        <strain evidence="15">USDA</strain>
    </source>
</reference>
<dbReference type="EnsemblMetazoa" id="PHUM130940-RA">
    <property type="protein sequence ID" value="PHUM130940-PA"/>
    <property type="gene ID" value="PHUM130940"/>
</dbReference>
<dbReference type="PROSITE" id="PS00180">
    <property type="entry name" value="GLNA_1"/>
    <property type="match status" value="1"/>
</dbReference>
<evidence type="ECO:0000256" key="2">
    <source>
        <dbReference type="ARBA" id="ARBA00009897"/>
    </source>
</evidence>
<dbReference type="InterPro" id="IPR027303">
    <property type="entry name" value="Gln_synth_gly_rich_site"/>
</dbReference>
<dbReference type="Proteomes" id="UP000009046">
    <property type="component" value="Unassembled WGS sequence"/>
</dbReference>
<dbReference type="SUPFAM" id="SSF55931">
    <property type="entry name" value="Glutamine synthetase/guanido kinase"/>
    <property type="match status" value="1"/>
</dbReference>
<name>E0VED6_PEDHC</name>
<dbReference type="HOGENOM" id="CLU_036762_1_1_1"/>
<keyword evidence="6 11" id="KW-0547">Nucleotide-binding</keyword>
<evidence type="ECO:0000256" key="6">
    <source>
        <dbReference type="ARBA" id="ARBA00022741"/>
    </source>
</evidence>
<feature type="domain" description="GS catalytic" evidence="13">
    <location>
        <begin position="118"/>
        <end position="368"/>
    </location>
</feature>
<dbReference type="OMA" id="DRRPNAN"/>
<evidence type="ECO:0000256" key="7">
    <source>
        <dbReference type="ARBA" id="ARBA00022840"/>
    </source>
</evidence>
<dbReference type="EC" id="6.3.1.2" evidence="3 11"/>
<dbReference type="InterPro" id="IPR027302">
    <property type="entry name" value="Gln_synth_N_conserv_site"/>
</dbReference>
<dbReference type="STRING" id="121224.E0VED6"/>
<evidence type="ECO:0000256" key="1">
    <source>
        <dbReference type="ARBA" id="ARBA00004496"/>
    </source>
</evidence>
<dbReference type="PANTHER" id="PTHR20852:SF57">
    <property type="entry name" value="GLUTAMINE SYNTHETASE 2 CYTOPLASMIC"/>
    <property type="match status" value="1"/>
</dbReference>
<dbReference type="PROSITE" id="PS00181">
    <property type="entry name" value="GLNA_ATP"/>
    <property type="match status" value="1"/>
</dbReference>
<dbReference type="GO" id="GO:0006542">
    <property type="term" value="P:glutamine biosynthetic process"/>
    <property type="evidence" value="ECO:0007669"/>
    <property type="project" value="InterPro"/>
</dbReference>
<evidence type="ECO:0000256" key="11">
    <source>
        <dbReference type="RuleBase" id="RU004356"/>
    </source>
</evidence>
<dbReference type="GeneID" id="8234156"/>
<evidence type="ECO:0000256" key="5">
    <source>
        <dbReference type="ARBA" id="ARBA00022598"/>
    </source>
</evidence>
<comment type="catalytic activity">
    <reaction evidence="8 11">
        <text>L-glutamate + NH4(+) + ATP = L-glutamine + ADP + phosphate + H(+)</text>
        <dbReference type="Rhea" id="RHEA:16169"/>
        <dbReference type="ChEBI" id="CHEBI:15378"/>
        <dbReference type="ChEBI" id="CHEBI:28938"/>
        <dbReference type="ChEBI" id="CHEBI:29985"/>
        <dbReference type="ChEBI" id="CHEBI:30616"/>
        <dbReference type="ChEBI" id="CHEBI:43474"/>
        <dbReference type="ChEBI" id="CHEBI:58359"/>
        <dbReference type="ChEBI" id="CHEBI:456216"/>
        <dbReference type="EC" id="6.3.1.2"/>
    </reaction>
</comment>
<reference evidence="14" key="2">
    <citation type="submission" date="2007-04" db="EMBL/GenBank/DDBJ databases">
        <title>The genome of the human body louse.</title>
        <authorList>
            <consortium name="The Human Body Louse Genome Consortium"/>
            <person name="Kirkness E."/>
            <person name="Walenz B."/>
            <person name="Hass B."/>
            <person name="Bruggner R."/>
            <person name="Strausberg R."/>
        </authorList>
    </citation>
    <scope>NUCLEOTIDE SEQUENCE</scope>
    <source>
        <strain evidence="14">USDA</strain>
    </source>
</reference>
<dbReference type="VEuPathDB" id="VectorBase:PHUM130940"/>
<evidence type="ECO:0000256" key="3">
    <source>
        <dbReference type="ARBA" id="ARBA00012937"/>
    </source>
</evidence>
<dbReference type="Pfam" id="PF03951">
    <property type="entry name" value="Gln-synt_N"/>
    <property type="match status" value="1"/>
</dbReference>
<comment type="similarity">
    <text evidence="2 9 10">Belongs to the glutamine synthetase family.</text>
</comment>
<evidence type="ECO:0000256" key="4">
    <source>
        <dbReference type="ARBA" id="ARBA00022490"/>
    </source>
</evidence>
<proteinExistence type="inferred from homology"/>
<evidence type="ECO:0000256" key="8">
    <source>
        <dbReference type="ARBA" id="ARBA00049436"/>
    </source>
</evidence>
<dbReference type="SUPFAM" id="SSF54368">
    <property type="entry name" value="Glutamine synthetase, N-terminal domain"/>
    <property type="match status" value="1"/>
</dbReference>
<evidence type="ECO:0000256" key="9">
    <source>
        <dbReference type="PROSITE-ProRule" id="PRU01330"/>
    </source>
</evidence>
<evidence type="ECO:0000313" key="15">
    <source>
        <dbReference type="EnsemblMetazoa" id="PHUM130940-PA"/>
    </source>
</evidence>
<dbReference type="Gene3D" id="3.30.590.10">
    <property type="entry name" value="Glutamine synthetase/guanido kinase, catalytic domain"/>
    <property type="match status" value="2"/>
</dbReference>
<dbReference type="InterPro" id="IPR014746">
    <property type="entry name" value="Gln_synth/guanido_kin_cat_dom"/>
</dbReference>
<dbReference type="GO" id="GO:0005737">
    <property type="term" value="C:cytoplasm"/>
    <property type="evidence" value="ECO:0007669"/>
    <property type="project" value="UniProtKB-SubCell"/>
</dbReference>
<dbReference type="PANTHER" id="PTHR20852">
    <property type="entry name" value="GLUTAMINE SYNTHETASE"/>
    <property type="match status" value="1"/>
</dbReference>
<keyword evidence="4" id="KW-0963">Cytoplasm</keyword>
<reference evidence="14" key="1">
    <citation type="submission" date="2007-04" db="EMBL/GenBank/DDBJ databases">
        <title>Annotation of Pediculus humanus corporis strain USDA.</title>
        <authorList>
            <person name="Kirkness E."/>
            <person name="Hannick L."/>
            <person name="Hass B."/>
            <person name="Bruggner R."/>
            <person name="Lawson D."/>
            <person name="Bidwell S."/>
            <person name="Joardar V."/>
            <person name="Caler E."/>
            <person name="Walenz B."/>
            <person name="Inman J."/>
            <person name="Schobel S."/>
            <person name="Galinsky K."/>
            <person name="Amedeo P."/>
            <person name="Strausberg R."/>
        </authorList>
    </citation>
    <scope>NUCLEOTIDE SEQUENCE</scope>
    <source>
        <strain evidence="14">USDA</strain>
    </source>
</reference>
<dbReference type="AlphaFoldDB" id="E0VED6"/>
<protein>
    <recommendedName>
        <fullName evidence="3 11">Glutamine synthetase</fullName>
        <ecNumber evidence="3 11">6.3.1.2</ecNumber>
    </recommendedName>
</protein>
<dbReference type="EMBL" id="DS235090">
    <property type="protein sequence ID" value="EEB11742.1"/>
    <property type="molecule type" value="Genomic_DNA"/>
</dbReference>
<organism>
    <name type="scientific">Pediculus humanus subsp. corporis</name>
    <name type="common">Body louse</name>
    <dbReference type="NCBI Taxonomy" id="121224"/>
    <lineage>
        <taxon>Eukaryota</taxon>
        <taxon>Metazoa</taxon>
        <taxon>Ecdysozoa</taxon>
        <taxon>Arthropoda</taxon>
        <taxon>Hexapoda</taxon>
        <taxon>Insecta</taxon>
        <taxon>Pterygota</taxon>
        <taxon>Neoptera</taxon>
        <taxon>Paraneoptera</taxon>
        <taxon>Psocodea</taxon>
        <taxon>Troctomorpha</taxon>
        <taxon>Phthiraptera</taxon>
        <taxon>Anoplura</taxon>
        <taxon>Pediculidae</taxon>
        <taxon>Pediculus</taxon>
    </lineage>
</organism>
<accession>E0VED6</accession>
<keyword evidence="5 11" id="KW-0436">Ligase</keyword>
<dbReference type="FunCoup" id="E0VED6">
    <property type="interactions" value="790"/>
</dbReference>
<dbReference type="eggNOG" id="KOG0683">
    <property type="taxonomic scope" value="Eukaryota"/>
</dbReference>
<feature type="domain" description="GS beta-grasp" evidence="12">
    <location>
        <begin position="31"/>
        <end position="111"/>
    </location>
</feature>
<evidence type="ECO:0000259" key="12">
    <source>
        <dbReference type="PROSITE" id="PS51986"/>
    </source>
</evidence>
<dbReference type="SMART" id="SM01230">
    <property type="entry name" value="Gln-synt_C"/>
    <property type="match status" value="1"/>
</dbReference>
<dbReference type="EMBL" id="AAZO01001520">
    <property type="status" value="NOT_ANNOTATED_CDS"/>
    <property type="molecule type" value="Genomic_DNA"/>
</dbReference>
<dbReference type="GO" id="GO:0005524">
    <property type="term" value="F:ATP binding"/>
    <property type="evidence" value="ECO:0007669"/>
    <property type="project" value="UniProtKB-KW"/>
</dbReference>
<dbReference type="FunFam" id="3.10.20.70:FF:000004">
    <property type="entry name" value="Glutamine synthetase"/>
    <property type="match status" value="1"/>
</dbReference>
<sequence>MNAILQYSPNYKMNKTILDKFLSLEQPSDKIQATYVWIDGTGENIRSKDRTLPNLQMNPENYPIWNYDGSSTWQAKGTNSEMYLMPVAVFKDPFRKGENKIVLCDTYKYNKKPAETNNRKSCLEAMESAKESKPWFGIEQEYTLLDMDGRPFGWPKCGFPGPQGPYYCGVGADKVYGRDIVEAHYRACLYAGINIAGTNAEVMPSQWEFQVGPTEGILAGDELWVARYILLRVAEEFGVVVTFDPKPMEGNWNGAGAHTNFSTLKMREPNGIIEIEKAIDKLSKAHLRHIQAYDPNKGKDNERRLTGQHETSSIHSFSAGVANRMASVRIPRTVAEDKKGYFEDRRPSSNCDPYSVMEALVRTCLLDE</sequence>
<evidence type="ECO:0000256" key="10">
    <source>
        <dbReference type="RuleBase" id="RU000384"/>
    </source>
</evidence>
<dbReference type="InterPro" id="IPR008146">
    <property type="entry name" value="Gln_synth_cat_dom"/>
</dbReference>
<gene>
    <name evidence="15" type="primary">8234156</name>
    <name evidence="14" type="ORF">Phum_PHUM130940</name>
</gene>
<dbReference type="RefSeq" id="XP_002424480.1">
    <property type="nucleotide sequence ID" value="XM_002424435.1"/>
</dbReference>
<evidence type="ECO:0000313" key="16">
    <source>
        <dbReference type="Proteomes" id="UP000009046"/>
    </source>
</evidence>
<keyword evidence="7 11" id="KW-0067">ATP-binding</keyword>
<dbReference type="PROSITE" id="PS51986">
    <property type="entry name" value="GS_BETA_GRASP"/>
    <property type="match status" value="1"/>
</dbReference>
<dbReference type="InterPro" id="IPR008147">
    <property type="entry name" value="Gln_synt_N"/>
</dbReference>
<dbReference type="KEGG" id="phu:Phum_PHUM130940"/>
<evidence type="ECO:0000259" key="13">
    <source>
        <dbReference type="PROSITE" id="PS51987"/>
    </source>
</evidence>
<dbReference type="InParanoid" id="E0VED6"/>
<dbReference type="OrthoDB" id="1936100at2759"/>
<dbReference type="InterPro" id="IPR050292">
    <property type="entry name" value="Glutamine_Synthetase"/>
</dbReference>
<dbReference type="InterPro" id="IPR036651">
    <property type="entry name" value="Gln_synt_N_sf"/>
</dbReference>
<dbReference type="Pfam" id="PF00120">
    <property type="entry name" value="Gln-synt_C"/>
    <property type="match status" value="1"/>
</dbReference>
<dbReference type="PROSITE" id="PS51987">
    <property type="entry name" value="GS_CATALYTIC"/>
    <property type="match status" value="1"/>
</dbReference>
<dbReference type="FunFam" id="3.30.590.10:FF:000011">
    <property type="entry name" value="Glutamine synthetase"/>
    <property type="match status" value="1"/>
</dbReference>
<dbReference type="CTD" id="8234156"/>
<dbReference type="GO" id="GO:0004356">
    <property type="term" value="F:glutamine synthetase activity"/>
    <property type="evidence" value="ECO:0007669"/>
    <property type="project" value="UniProtKB-EC"/>
</dbReference>
<dbReference type="Gene3D" id="3.10.20.70">
    <property type="entry name" value="Glutamine synthetase, N-terminal domain"/>
    <property type="match status" value="1"/>
</dbReference>
<evidence type="ECO:0000313" key="14">
    <source>
        <dbReference type="EMBL" id="EEB11742.1"/>
    </source>
</evidence>
<comment type="subcellular location">
    <subcellularLocation>
        <location evidence="1">Cytoplasm</location>
    </subcellularLocation>
</comment>
<keyword evidence="16" id="KW-1185">Reference proteome</keyword>